<dbReference type="Pfam" id="PF01715">
    <property type="entry name" value="IPPT"/>
    <property type="match status" value="1"/>
</dbReference>
<comment type="function">
    <text evidence="2 10 12">Catalyzes the transfer of a dimethylallyl group onto the adenine at position 37 in tRNAs that read codons beginning with uridine, leading to the formation of N6-(dimethylallyl)adenosine (i(6)A).</text>
</comment>
<dbReference type="RefSeq" id="WP_113659776.1">
    <property type="nucleotide sequence ID" value="NZ_KZ845671.1"/>
</dbReference>
<dbReference type="OrthoDB" id="9776390at2"/>
<evidence type="ECO:0000256" key="4">
    <source>
        <dbReference type="ARBA" id="ARBA00022679"/>
    </source>
</evidence>
<feature type="region of interest" description="Interaction with substrate tRNA" evidence="10">
    <location>
        <begin position="36"/>
        <end position="39"/>
    </location>
</feature>
<keyword evidence="7 10" id="KW-0067">ATP-binding</keyword>
<accession>A0A364K2A8</accession>
<dbReference type="GO" id="GO:0006400">
    <property type="term" value="P:tRNA modification"/>
    <property type="evidence" value="ECO:0007669"/>
    <property type="project" value="TreeGrafter"/>
</dbReference>
<dbReference type="FunFam" id="1.10.20.140:FF:000001">
    <property type="entry name" value="tRNA dimethylallyltransferase"/>
    <property type="match status" value="1"/>
</dbReference>
<dbReference type="InterPro" id="IPR027417">
    <property type="entry name" value="P-loop_NTPase"/>
</dbReference>
<evidence type="ECO:0000256" key="10">
    <source>
        <dbReference type="HAMAP-Rule" id="MF_00185"/>
    </source>
</evidence>
<feature type="binding site" evidence="10">
    <location>
        <begin position="13"/>
        <end position="18"/>
    </location>
    <ligand>
        <name>substrate</name>
    </ligand>
</feature>
<feature type="site" description="Interaction with substrate tRNA" evidence="10">
    <location>
        <position position="125"/>
    </location>
</feature>
<keyword evidence="6 10" id="KW-0547">Nucleotide-binding</keyword>
<dbReference type="Gene3D" id="1.10.20.140">
    <property type="match status" value="1"/>
</dbReference>
<evidence type="ECO:0000256" key="5">
    <source>
        <dbReference type="ARBA" id="ARBA00022694"/>
    </source>
</evidence>
<dbReference type="PANTHER" id="PTHR11088">
    <property type="entry name" value="TRNA DIMETHYLALLYLTRANSFERASE"/>
    <property type="match status" value="1"/>
</dbReference>
<evidence type="ECO:0000256" key="7">
    <source>
        <dbReference type="ARBA" id="ARBA00022840"/>
    </source>
</evidence>
<dbReference type="Proteomes" id="UP000251213">
    <property type="component" value="Unassembled WGS sequence"/>
</dbReference>
<sequence>MVNPDLLVIVGPTAVGKTALSLKLAKEFTGEIISGDSMQVYKEMDIGTAKATAQERREIPHHMIDLIYPDTSFSVQEFQQLAERAIWDVYQRGHLPMLVGGTGLYVESITHGYHMPKVSENRAYRSELINLAEREGNMVLYQRLQEVDSETASRLHPNDRRRIIRALEVYHETGKRFSDQKKRKTSPYNLLWIGLTMPRDLLYDRINQRVDQMIEQGLIQEVKQLKEKGYHDGLTSIQAIGYKEIISYLDGDITLEEAIESIKRGTRKFAKRQLSWFRRIPEIHWFDVMQNPVYTEIQQLVAGKFPRYRE</sequence>
<proteinExistence type="inferred from homology"/>
<dbReference type="GO" id="GO:0005524">
    <property type="term" value="F:ATP binding"/>
    <property type="evidence" value="ECO:0007669"/>
    <property type="project" value="UniProtKB-UniRule"/>
</dbReference>
<evidence type="ECO:0000256" key="11">
    <source>
        <dbReference type="RuleBase" id="RU003783"/>
    </source>
</evidence>
<evidence type="ECO:0000313" key="14">
    <source>
        <dbReference type="EMBL" id="RAL22533.1"/>
    </source>
</evidence>
<dbReference type="Gene3D" id="3.40.50.300">
    <property type="entry name" value="P-loop containing nucleotide triphosphate hydrolases"/>
    <property type="match status" value="1"/>
</dbReference>
<dbReference type="EMBL" id="QJKK01000009">
    <property type="protein sequence ID" value="RAL22533.1"/>
    <property type="molecule type" value="Genomic_DNA"/>
</dbReference>
<dbReference type="InterPro" id="IPR018022">
    <property type="entry name" value="IPT"/>
</dbReference>
<comment type="caution">
    <text evidence="10">Lacks conserved residue(s) required for the propagation of feature annotation.</text>
</comment>
<keyword evidence="15" id="KW-1185">Reference proteome</keyword>
<dbReference type="PANTHER" id="PTHR11088:SF60">
    <property type="entry name" value="TRNA DIMETHYLALLYLTRANSFERASE"/>
    <property type="match status" value="1"/>
</dbReference>
<gene>
    <name evidence="10" type="primary">miaA</name>
    <name evidence="14" type="ORF">DL897_14065</name>
</gene>
<evidence type="ECO:0000256" key="9">
    <source>
        <dbReference type="ARBA" id="ARBA00049563"/>
    </source>
</evidence>
<evidence type="ECO:0000256" key="12">
    <source>
        <dbReference type="RuleBase" id="RU003784"/>
    </source>
</evidence>
<organism evidence="14 15">
    <name type="scientific">Thermoflavimicrobium daqui</name>
    <dbReference type="NCBI Taxonomy" id="2137476"/>
    <lineage>
        <taxon>Bacteria</taxon>
        <taxon>Bacillati</taxon>
        <taxon>Bacillota</taxon>
        <taxon>Bacilli</taxon>
        <taxon>Bacillales</taxon>
        <taxon>Thermoactinomycetaceae</taxon>
        <taxon>Thermoflavimicrobium</taxon>
    </lineage>
</organism>
<dbReference type="GO" id="GO:0052381">
    <property type="term" value="F:tRNA dimethylallyltransferase activity"/>
    <property type="evidence" value="ECO:0007669"/>
    <property type="project" value="UniProtKB-UniRule"/>
</dbReference>
<evidence type="ECO:0000256" key="2">
    <source>
        <dbReference type="ARBA" id="ARBA00003213"/>
    </source>
</evidence>
<evidence type="ECO:0000256" key="8">
    <source>
        <dbReference type="ARBA" id="ARBA00022842"/>
    </source>
</evidence>
<comment type="caution">
    <text evidence="14">The sequence shown here is derived from an EMBL/GenBank/DDBJ whole genome shotgun (WGS) entry which is preliminary data.</text>
</comment>
<dbReference type="HAMAP" id="MF_00185">
    <property type="entry name" value="IPP_trans"/>
    <property type="match status" value="1"/>
</dbReference>
<feature type="binding site" evidence="10">
    <location>
        <begin position="11"/>
        <end position="18"/>
    </location>
    <ligand>
        <name>ATP</name>
        <dbReference type="ChEBI" id="CHEBI:30616"/>
    </ligand>
</feature>
<keyword evidence="5 10" id="KW-0819">tRNA processing</keyword>
<evidence type="ECO:0000256" key="1">
    <source>
        <dbReference type="ARBA" id="ARBA00001946"/>
    </source>
</evidence>
<comment type="catalytic activity">
    <reaction evidence="9 10 11">
        <text>adenosine(37) in tRNA + dimethylallyl diphosphate = N(6)-dimethylallyladenosine(37) in tRNA + diphosphate</text>
        <dbReference type="Rhea" id="RHEA:26482"/>
        <dbReference type="Rhea" id="RHEA-COMP:10162"/>
        <dbReference type="Rhea" id="RHEA-COMP:10375"/>
        <dbReference type="ChEBI" id="CHEBI:33019"/>
        <dbReference type="ChEBI" id="CHEBI:57623"/>
        <dbReference type="ChEBI" id="CHEBI:74411"/>
        <dbReference type="ChEBI" id="CHEBI:74415"/>
        <dbReference type="EC" id="2.5.1.75"/>
    </reaction>
</comment>
<reference evidence="14 15" key="2">
    <citation type="submission" date="2018-06" db="EMBL/GenBank/DDBJ databases">
        <authorList>
            <person name="Zhirakovskaya E."/>
        </authorList>
    </citation>
    <scope>NUCLEOTIDE SEQUENCE [LARGE SCALE GENOMIC DNA]</scope>
    <source>
        <strain evidence="14 15">FBKL4.011</strain>
    </source>
</reference>
<keyword evidence="4 10" id="KW-0808">Transferase</keyword>
<dbReference type="SUPFAM" id="SSF52540">
    <property type="entry name" value="P-loop containing nucleoside triphosphate hydrolases"/>
    <property type="match status" value="2"/>
</dbReference>
<evidence type="ECO:0000256" key="13">
    <source>
        <dbReference type="RuleBase" id="RU003785"/>
    </source>
</evidence>
<feature type="site" description="Interaction with substrate tRNA" evidence="10">
    <location>
        <position position="102"/>
    </location>
</feature>
<evidence type="ECO:0000256" key="3">
    <source>
        <dbReference type="ARBA" id="ARBA00005842"/>
    </source>
</evidence>
<comment type="subunit">
    <text evidence="10">Monomer.</text>
</comment>
<comment type="similarity">
    <text evidence="3 10 13">Belongs to the IPP transferase family.</text>
</comment>
<evidence type="ECO:0000256" key="6">
    <source>
        <dbReference type="ARBA" id="ARBA00022741"/>
    </source>
</evidence>
<protein>
    <recommendedName>
        <fullName evidence="10">tRNA dimethylallyltransferase</fullName>
        <ecNumber evidence="10">2.5.1.75</ecNumber>
    </recommendedName>
    <alternativeName>
        <fullName evidence="10">Dimethylallyl diphosphate:tRNA dimethylallyltransferase</fullName>
        <shortName evidence="10">DMAPP:tRNA dimethylallyltransferase</shortName>
        <shortName evidence="10">DMATase</shortName>
    </alternativeName>
    <alternativeName>
        <fullName evidence="10">Isopentenyl-diphosphate:tRNA isopentenyltransferase</fullName>
        <shortName evidence="10">IPP transferase</shortName>
        <shortName evidence="10">IPPT</shortName>
        <shortName evidence="10">IPTase</shortName>
    </alternativeName>
</protein>
<reference evidence="14 15" key="1">
    <citation type="submission" date="2018-06" db="EMBL/GenBank/DDBJ databases">
        <title>Thermoflavimicrobium daqus sp. nov., a thermophilic microbe isolated from Moutai-flavour Daqu.</title>
        <authorList>
            <person name="Wang X."/>
            <person name="Zhou H."/>
        </authorList>
    </citation>
    <scope>NUCLEOTIDE SEQUENCE [LARGE SCALE GENOMIC DNA]</scope>
    <source>
        <strain evidence="14 15">FBKL4.011</strain>
    </source>
</reference>
<name>A0A364K2A8_9BACL</name>
<comment type="cofactor">
    <cofactor evidence="1 10">
        <name>Mg(2+)</name>
        <dbReference type="ChEBI" id="CHEBI:18420"/>
    </cofactor>
</comment>
<dbReference type="AlphaFoldDB" id="A0A364K2A8"/>
<evidence type="ECO:0000313" key="15">
    <source>
        <dbReference type="Proteomes" id="UP000251213"/>
    </source>
</evidence>
<dbReference type="EC" id="2.5.1.75" evidence="10"/>
<dbReference type="InterPro" id="IPR039657">
    <property type="entry name" value="Dimethylallyltransferase"/>
</dbReference>
<keyword evidence="8 10" id="KW-0460">Magnesium</keyword>
<dbReference type="NCBIfam" id="TIGR00174">
    <property type="entry name" value="miaA"/>
    <property type="match status" value="1"/>
</dbReference>